<gene>
    <name evidence="7" type="primary">ycf38</name>
</gene>
<evidence type="ECO:0000256" key="1">
    <source>
        <dbReference type="ARBA" id="ARBA00004141"/>
    </source>
</evidence>
<evidence type="ECO:0000256" key="4">
    <source>
        <dbReference type="ARBA" id="ARBA00023136"/>
    </source>
</evidence>
<dbReference type="AlphaFoldDB" id="A0A343KP12"/>
<dbReference type="InterPro" id="IPR051784">
    <property type="entry name" value="Nod_factor_ABC_transporter"/>
</dbReference>
<geneLocation type="plastid" evidence="7"/>
<proteinExistence type="predicted"/>
<evidence type="ECO:0000256" key="2">
    <source>
        <dbReference type="ARBA" id="ARBA00022692"/>
    </source>
</evidence>
<feature type="transmembrane region" description="Helical" evidence="5">
    <location>
        <begin position="198"/>
        <end position="219"/>
    </location>
</feature>
<dbReference type="InterPro" id="IPR000412">
    <property type="entry name" value="ABC_2_transport"/>
</dbReference>
<keyword evidence="3 5" id="KW-1133">Transmembrane helix</keyword>
<keyword evidence="2 5" id="KW-0812">Transmembrane</keyword>
<dbReference type="InterPro" id="IPR013525">
    <property type="entry name" value="ABC2_TM"/>
</dbReference>
<dbReference type="PRINTS" id="PR00164">
    <property type="entry name" value="ABC2TRNSPORT"/>
</dbReference>
<evidence type="ECO:0000313" key="7">
    <source>
        <dbReference type="EMBL" id="ATJ02910.1"/>
    </source>
</evidence>
<dbReference type="PANTHER" id="PTHR43229:SF2">
    <property type="entry name" value="NODULATION PROTEIN J"/>
    <property type="match status" value="1"/>
</dbReference>
<dbReference type="GO" id="GO:0140359">
    <property type="term" value="F:ABC-type transporter activity"/>
    <property type="evidence" value="ECO:0007669"/>
    <property type="project" value="InterPro"/>
</dbReference>
<feature type="transmembrane region" description="Helical" evidence="5">
    <location>
        <begin position="50"/>
        <end position="70"/>
    </location>
</feature>
<keyword evidence="7" id="KW-0934">Plastid</keyword>
<sequence length="284" mass="32292">MIILEKNILKPKINQDFKKKQRIIDYIKILLEEIYGLNKRLCLQTIRRSATFIAGTLQPLLWLFLFGALFKNMTFQLIDKSVSYDIFLTSGIIIFTAFSSSLNAGLSIIFDREFGFLNRLLVYPISSNISILIASVIFITITSVIQTIILFVIGNIKIGTKIVFSELLVSIFIILLITVFFSLLSLSLAFILPGHIELLAFILIVNLPILFSSTALAPFETMPPWLRIISSLNPLTYAIEALRLITNSISYFSSITNIYHSLNILLILDIFAIVLVYIFFTKRY</sequence>
<dbReference type="InterPro" id="IPR047817">
    <property type="entry name" value="ABC2_TM_bact-type"/>
</dbReference>
<feature type="transmembrane region" description="Helical" evidence="5">
    <location>
        <begin position="258"/>
        <end position="280"/>
    </location>
</feature>
<evidence type="ECO:0000256" key="3">
    <source>
        <dbReference type="ARBA" id="ARBA00022989"/>
    </source>
</evidence>
<dbReference type="GO" id="GO:0043190">
    <property type="term" value="C:ATP-binding cassette (ABC) transporter complex"/>
    <property type="evidence" value="ECO:0007669"/>
    <property type="project" value="InterPro"/>
</dbReference>
<feature type="transmembrane region" description="Helical" evidence="5">
    <location>
        <begin position="82"/>
        <end position="109"/>
    </location>
</feature>
<name>A0A343KP12_PORPP</name>
<feature type="transmembrane region" description="Helical" evidence="5">
    <location>
        <begin position="129"/>
        <end position="155"/>
    </location>
</feature>
<dbReference type="Pfam" id="PF01061">
    <property type="entry name" value="ABC2_membrane"/>
    <property type="match status" value="1"/>
</dbReference>
<keyword evidence="4 5" id="KW-0472">Membrane</keyword>
<protein>
    <submittedName>
        <fullName evidence="7">ABC transporter</fullName>
    </submittedName>
</protein>
<dbReference type="EMBL" id="MF401423">
    <property type="protein sequence ID" value="ATJ02910.1"/>
    <property type="molecule type" value="Genomic_DNA"/>
</dbReference>
<feature type="domain" description="ABC transmembrane type-2" evidence="6">
    <location>
        <begin position="50"/>
        <end position="283"/>
    </location>
</feature>
<comment type="subcellular location">
    <subcellularLocation>
        <location evidence="1">Membrane</location>
        <topology evidence="1">Multi-pass membrane protein</topology>
    </subcellularLocation>
</comment>
<evidence type="ECO:0000259" key="6">
    <source>
        <dbReference type="PROSITE" id="PS51012"/>
    </source>
</evidence>
<dbReference type="PIRSF" id="PIRSF006648">
    <property type="entry name" value="DrrB"/>
    <property type="match status" value="1"/>
</dbReference>
<feature type="transmembrane region" description="Helical" evidence="5">
    <location>
        <begin position="167"/>
        <end position="192"/>
    </location>
</feature>
<evidence type="ECO:0000256" key="5">
    <source>
        <dbReference type="SAM" id="Phobius"/>
    </source>
</evidence>
<reference evidence="7" key="1">
    <citation type="journal article" date="2017" name="Mitochondrial DNA Part B Resour">
        <title>Characterization of the complete plastid genome of Porphyridium purpureum strain CCMP1328.</title>
        <authorList>
            <person name="Bi G."/>
        </authorList>
    </citation>
    <scope>NUCLEOTIDE SEQUENCE</scope>
</reference>
<organism evidence="7">
    <name type="scientific">Porphyridium purpureum</name>
    <name type="common">Red alga</name>
    <name type="synonym">Porphyridium cruentum</name>
    <dbReference type="NCBI Taxonomy" id="35688"/>
    <lineage>
        <taxon>Eukaryota</taxon>
        <taxon>Rhodophyta</taxon>
        <taxon>Bangiophyceae</taxon>
        <taxon>Porphyridiales</taxon>
        <taxon>Porphyridiaceae</taxon>
        <taxon>Porphyridium</taxon>
    </lineage>
</organism>
<accession>A0A343KP12</accession>
<dbReference type="PANTHER" id="PTHR43229">
    <property type="entry name" value="NODULATION PROTEIN J"/>
    <property type="match status" value="1"/>
</dbReference>
<dbReference type="PROSITE" id="PS51012">
    <property type="entry name" value="ABC_TM2"/>
    <property type="match status" value="1"/>
</dbReference>